<evidence type="ECO:0000313" key="1">
    <source>
        <dbReference type="EMBL" id="KAH7833529.1"/>
    </source>
</evidence>
<organism evidence="1 2">
    <name type="scientific">Vaccinium darrowii</name>
    <dbReference type="NCBI Taxonomy" id="229202"/>
    <lineage>
        <taxon>Eukaryota</taxon>
        <taxon>Viridiplantae</taxon>
        <taxon>Streptophyta</taxon>
        <taxon>Embryophyta</taxon>
        <taxon>Tracheophyta</taxon>
        <taxon>Spermatophyta</taxon>
        <taxon>Magnoliopsida</taxon>
        <taxon>eudicotyledons</taxon>
        <taxon>Gunneridae</taxon>
        <taxon>Pentapetalae</taxon>
        <taxon>asterids</taxon>
        <taxon>Ericales</taxon>
        <taxon>Ericaceae</taxon>
        <taxon>Vaccinioideae</taxon>
        <taxon>Vaccinieae</taxon>
        <taxon>Vaccinium</taxon>
    </lineage>
</organism>
<proteinExistence type="predicted"/>
<protein>
    <submittedName>
        <fullName evidence="1">Uncharacterized protein</fullName>
    </submittedName>
</protein>
<dbReference type="EMBL" id="CM037152">
    <property type="protein sequence ID" value="KAH7833529.1"/>
    <property type="molecule type" value="Genomic_DNA"/>
</dbReference>
<reference evidence="1 2" key="1">
    <citation type="journal article" date="2021" name="Hortic Res">
        <title>High-quality reference genome and annotation aids understanding of berry development for evergreen blueberry (Vaccinium darrowii).</title>
        <authorList>
            <person name="Yu J."/>
            <person name="Hulse-Kemp A.M."/>
            <person name="Babiker E."/>
            <person name="Staton M."/>
        </authorList>
    </citation>
    <scope>NUCLEOTIDE SEQUENCE [LARGE SCALE GENOMIC DNA]</scope>
    <source>
        <strain evidence="2">cv. NJ 8807/NJ 8810</strain>
        <tissue evidence="1">Young leaf</tissue>
    </source>
</reference>
<sequence length="659" mass="76738">MSTQVESNSMSESISIPADEPKEYTSEGDEILSQSNLRSEHWSHFQRIILKATGVYKARCIYCKKKLVGDPKSGTTHLGDHVKSCTKKKMIDGKQKILTTGLMRGEGKKANVETYSYDPEFARKQLAYMIIMHEYPLRMVEHIWFRKFCYALNPGFKVVSRSTIKRDIFKIYDVEKVKSMRLMEKNRSRVSLTTDMWTSSNQKKGFMVITAHFVDDTWKLQSRIIRDSVAYWTATPKREEKFEDAARQLGIMYGRKLSLDCPTRWNSTFLMLQTAIEYKRAFGRLKLKDSQYKCCPNDDDWYLAQDICERLEVFYKVTLLFSGTSYPTSNLFFPDVCDIKVTLSEWACCGIDLVEEMAYKMIEKYDKYWDNTHGFLGVAVVLDPRFKMTLIGYYYKMIYREVLGEVMAEAIRTRLYDLLTLYQGKTNMNRGESTTSSNLSKPPTTYLKCKNRLSDFDSYRENLKKAKTSHVKSELEYYLEEEELPRREGEDFDYVATLREQLEELAEEKTSDGLPRISKAQVNEYSEKIEAIASKHTVEFPVSEACTLVWEVRAVGWEVCYGAEFTPETGYTVIIQKSRKILASIQKSRKILASDETVISNSLKPGKPGKVVLAFDNQTSKKKKLLFRSKIKPCEQVQNLHFWLNWDFKVKRCMRRRSH</sequence>
<dbReference type="Proteomes" id="UP000828048">
    <property type="component" value="Chromosome 2"/>
</dbReference>
<evidence type="ECO:0000313" key="2">
    <source>
        <dbReference type="Proteomes" id="UP000828048"/>
    </source>
</evidence>
<gene>
    <name evidence="1" type="ORF">Vadar_007226</name>
</gene>
<accession>A0ACB7WYJ1</accession>
<keyword evidence="2" id="KW-1185">Reference proteome</keyword>
<comment type="caution">
    <text evidence="1">The sequence shown here is derived from an EMBL/GenBank/DDBJ whole genome shotgun (WGS) entry which is preliminary data.</text>
</comment>
<name>A0ACB7WYJ1_9ERIC</name>